<feature type="region of interest" description="Disordered" evidence="1">
    <location>
        <begin position="50"/>
        <end position="106"/>
    </location>
</feature>
<dbReference type="Proteomes" id="UP001050975">
    <property type="component" value="Unassembled WGS sequence"/>
</dbReference>
<proteinExistence type="predicted"/>
<evidence type="ECO:0000313" key="3">
    <source>
        <dbReference type="Proteomes" id="UP001050975"/>
    </source>
</evidence>
<feature type="compositionally biased region" description="Polar residues" evidence="1">
    <location>
        <begin position="73"/>
        <end position="100"/>
    </location>
</feature>
<evidence type="ECO:0000313" key="2">
    <source>
        <dbReference type="EMBL" id="GET40078.1"/>
    </source>
</evidence>
<feature type="compositionally biased region" description="Polar residues" evidence="1">
    <location>
        <begin position="50"/>
        <end position="64"/>
    </location>
</feature>
<dbReference type="EMBL" id="BLAY01000081">
    <property type="protein sequence ID" value="GET40078.1"/>
    <property type="molecule type" value="Genomic_DNA"/>
</dbReference>
<protein>
    <submittedName>
        <fullName evidence="2">Uncharacterized protein</fullName>
    </submittedName>
</protein>
<gene>
    <name evidence="2" type="ORF">MiSe_48860</name>
</gene>
<name>A0AAV3XF21_9CYAN</name>
<sequence>MKTSILRVFLLTVVLFITSMLVISDMALSNPLWRGSQFIAETTLTSQPSAEVLSQETANITPSEPSKAKVEVTESTQQSTQSKAGELTQKASQPQETPSESGGPYDMEAIKAFNRALYGS</sequence>
<dbReference type="RefSeq" id="WP_226585856.1">
    <property type="nucleotide sequence ID" value="NZ_BLAY01000081.1"/>
</dbReference>
<dbReference type="AlphaFoldDB" id="A0AAV3XF21"/>
<keyword evidence="3" id="KW-1185">Reference proteome</keyword>
<reference evidence="2" key="1">
    <citation type="submission" date="2019-10" db="EMBL/GenBank/DDBJ databases">
        <title>Draft genome sequece of Microseira wollei NIES-4236.</title>
        <authorList>
            <person name="Yamaguchi H."/>
            <person name="Suzuki S."/>
            <person name="Kawachi M."/>
        </authorList>
    </citation>
    <scope>NUCLEOTIDE SEQUENCE</scope>
    <source>
        <strain evidence="2">NIES-4236</strain>
    </source>
</reference>
<accession>A0AAV3XF21</accession>
<evidence type="ECO:0000256" key="1">
    <source>
        <dbReference type="SAM" id="MobiDB-lite"/>
    </source>
</evidence>
<comment type="caution">
    <text evidence="2">The sequence shown here is derived from an EMBL/GenBank/DDBJ whole genome shotgun (WGS) entry which is preliminary data.</text>
</comment>
<organism evidence="2 3">
    <name type="scientific">Microseira wollei NIES-4236</name>
    <dbReference type="NCBI Taxonomy" id="2530354"/>
    <lineage>
        <taxon>Bacteria</taxon>
        <taxon>Bacillati</taxon>
        <taxon>Cyanobacteriota</taxon>
        <taxon>Cyanophyceae</taxon>
        <taxon>Oscillatoriophycideae</taxon>
        <taxon>Aerosakkonematales</taxon>
        <taxon>Aerosakkonemataceae</taxon>
        <taxon>Microseira</taxon>
    </lineage>
</organism>